<name>D5BUT4_NITHN</name>
<dbReference type="GO" id="GO:0016757">
    <property type="term" value="F:glycosyltransferase activity"/>
    <property type="evidence" value="ECO:0007669"/>
    <property type="project" value="InterPro"/>
</dbReference>
<sequence>MLMASASPAIQTPHFVEQQRALRVVIFSDAAPERNGVGAYYHDLIAHLEDQIGHGELICPDSSTHGWRGWLRFPLPGDATQEIALPPVSRIVRHVIQFKPHAIVIATPGPYGLLGLGLGKHLGTRILIGFHTRYERLTGLYWNRLFNAASRSYFGACNRLLFRHGAVVLANSEDMAEVARREGAREVEVVGTPLSREFLKTPPAVLGGELTRVLFAGRLAAEKNVQAVLEAAKLLPSLEFCIAGHGPLHGVIVDHARTLPNLRYLGWLSRAGLRTALDSADLLVLPSHEEAFGTIALEGLARGRNVLVSVGCGILGWPSLERGLFRIREGEHLASAIQRLVSLDYGLRNEKARLGRQAAVQLNGRTLQRWVDILGRA</sequence>
<organism evidence="3 4">
    <name type="scientific">Nitrosococcus halophilus (strain Nc4)</name>
    <dbReference type="NCBI Taxonomy" id="472759"/>
    <lineage>
        <taxon>Bacteria</taxon>
        <taxon>Pseudomonadati</taxon>
        <taxon>Pseudomonadota</taxon>
        <taxon>Gammaproteobacteria</taxon>
        <taxon>Chromatiales</taxon>
        <taxon>Chromatiaceae</taxon>
        <taxon>Nitrosococcus</taxon>
    </lineage>
</organism>
<evidence type="ECO:0000313" key="4">
    <source>
        <dbReference type="Proteomes" id="UP000001844"/>
    </source>
</evidence>
<gene>
    <name evidence="3" type="ordered locus">Nhal_0285</name>
</gene>
<keyword evidence="3" id="KW-0808">Transferase</keyword>
<evidence type="ECO:0000259" key="2">
    <source>
        <dbReference type="Pfam" id="PF13439"/>
    </source>
</evidence>
<dbReference type="Proteomes" id="UP000001844">
    <property type="component" value="Chromosome"/>
</dbReference>
<dbReference type="KEGG" id="nhl:Nhal_0285"/>
<dbReference type="Gene3D" id="3.40.50.2000">
    <property type="entry name" value="Glycogen Phosphorylase B"/>
    <property type="match status" value="2"/>
</dbReference>
<dbReference type="Pfam" id="PF00534">
    <property type="entry name" value="Glycos_transf_1"/>
    <property type="match status" value="1"/>
</dbReference>
<dbReference type="PANTHER" id="PTHR45947">
    <property type="entry name" value="SULFOQUINOVOSYL TRANSFERASE SQD2"/>
    <property type="match status" value="1"/>
</dbReference>
<protein>
    <submittedName>
        <fullName evidence="3">Glycosyl transferase group 1</fullName>
    </submittedName>
</protein>
<dbReference type="STRING" id="472759.Nhal_0285"/>
<feature type="domain" description="Glycosyl transferase family 1" evidence="1">
    <location>
        <begin position="212"/>
        <end position="315"/>
    </location>
</feature>
<dbReference type="InterPro" id="IPR050194">
    <property type="entry name" value="Glycosyltransferase_grp1"/>
</dbReference>
<dbReference type="CAZy" id="GT4">
    <property type="family name" value="Glycosyltransferase Family 4"/>
</dbReference>
<reference evidence="4" key="1">
    <citation type="submission" date="2010-04" db="EMBL/GenBank/DDBJ databases">
        <title>Complete genome sequence of Nitrosococcus halophilus Nc4, a salt-adapted, aerobic obligate ammonia-oxidizing sulfur purple bacterium.</title>
        <authorList>
            <consortium name="US DOE Joint Genome Institute"/>
            <person name="Campbell M.A."/>
            <person name="Malfatti S.A."/>
            <person name="Chain P.S.G."/>
            <person name="Heidelberg J.F."/>
            <person name="Ward B.B."/>
            <person name="Klotz M.G."/>
        </authorList>
    </citation>
    <scope>NUCLEOTIDE SEQUENCE [LARGE SCALE GENOMIC DNA]</scope>
    <source>
        <strain evidence="4">Nc4</strain>
    </source>
</reference>
<dbReference type="PANTHER" id="PTHR45947:SF3">
    <property type="entry name" value="SULFOQUINOVOSYL TRANSFERASE SQD2"/>
    <property type="match status" value="1"/>
</dbReference>
<accession>D5BUT4</accession>
<dbReference type="InterPro" id="IPR028098">
    <property type="entry name" value="Glyco_trans_4-like_N"/>
</dbReference>
<dbReference type="HOGENOM" id="CLU_717111_0_0_6"/>
<proteinExistence type="predicted"/>
<dbReference type="SUPFAM" id="SSF53756">
    <property type="entry name" value="UDP-Glycosyltransferase/glycogen phosphorylase"/>
    <property type="match status" value="1"/>
</dbReference>
<dbReference type="InterPro" id="IPR001296">
    <property type="entry name" value="Glyco_trans_1"/>
</dbReference>
<evidence type="ECO:0000313" key="3">
    <source>
        <dbReference type="EMBL" id="ADE13484.1"/>
    </source>
</evidence>
<evidence type="ECO:0000259" key="1">
    <source>
        <dbReference type="Pfam" id="PF00534"/>
    </source>
</evidence>
<dbReference type="eggNOG" id="COG0438">
    <property type="taxonomic scope" value="Bacteria"/>
</dbReference>
<feature type="domain" description="Glycosyltransferase subfamily 4-like N-terminal" evidence="2">
    <location>
        <begin position="35"/>
        <end position="191"/>
    </location>
</feature>
<keyword evidence="4" id="KW-1185">Reference proteome</keyword>
<dbReference type="OrthoDB" id="9802525at2"/>
<dbReference type="AlphaFoldDB" id="D5BUT4"/>
<dbReference type="EMBL" id="CP001798">
    <property type="protein sequence ID" value="ADE13484.1"/>
    <property type="molecule type" value="Genomic_DNA"/>
</dbReference>
<dbReference type="Pfam" id="PF13439">
    <property type="entry name" value="Glyco_transf_4"/>
    <property type="match status" value="1"/>
</dbReference>